<dbReference type="PANTHER" id="PTHR40697:SF3">
    <property type="entry name" value="ACETOIN CATABOLISM PROTEIN X"/>
    <property type="match status" value="1"/>
</dbReference>
<accession>A0A2T0LN89</accession>
<protein>
    <submittedName>
        <fullName evidence="2">ATP-NAD kinase</fullName>
    </submittedName>
</protein>
<dbReference type="Gene3D" id="3.40.50.10330">
    <property type="entry name" value="Probable inorganic polyphosphate/atp-NAD kinase, domain 1"/>
    <property type="match status" value="1"/>
</dbReference>
<dbReference type="SUPFAM" id="SSF111331">
    <property type="entry name" value="NAD kinase/diacylglycerol kinase-like"/>
    <property type="match status" value="1"/>
</dbReference>
<gene>
    <name evidence="2" type="ORF">B0I33_11180</name>
</gene>
<dbReference type="PIRSF" id="PIRSF018567">
    <property type="entry name" value="AcoX"/>
    <property type="match status" value="1"/>
</dbReference>
<dbReference type="InterPro" id="IPR011391">
    <property type="entry name" value="AcoX_kinase"/>
</dbReference>
<dbReference type="InterPro" id="IPR039065">
    <property type="entry name" value="AcoX-like"/>
</dbReference>
<dbReference type="Proteomes" id="UP000238362">
    <property type="component" value="Unassembled WGS sequence"/>
</dbReference>
<dbReference type="GO" id="GO:0006741">
    <property type="term" value="P:NADP+ biosynthetic process"/>
    <property type="evidence" value="ECO:0007669"/>
    <property type="project" value="InterPro"/>
</dbReference>
<feature type="region of interest" description="Disordered" evidence="1">
    <location>
        <begin position="341"/>
        <end position="361"/>
    </location>
</feature>
<evidence type="ECO:0000313" key="2">
    <source>
        <dbReference type="EMBL" id="PRX44571.1"/>
    </source>
</evidence>
<keyword evidence="2" id="KW-0418">Kinase</keyword>
<dbReference type="GO" id="GO:0005524">
    <property type="term" value="F:ATP binding"/>
    <property type="evidence" value="ECO:0007669"/>
    <property type="project" value="UniProtKB-ARBA"/>
</dbReference>
<dbReference type="Pfam" id="PF01513">
    <property type="entry name" value="NAD_kinase"/>
    <property type="match status" value="1"/>
</dbReference>
<sequence length="361" mass="37234">MGEPAVTVGAVANPASGRDIRRLVAQASVFPTAEKANMVQRLLAAFGTVGVDRALLSTDLGGISAAVLRALHRRRGRDGAWPQVDFCADDEITGTAQDTVNAVRRMVAAEARLIVCLGGDGTARVAAQACGDVPLLALSTGTNNAFPQLREATVAGLAGGLVATAAVSPAIGTRRASVLEVSAGTRTELALVDVCASTERHVGSRALWHPGTLTELFCTFAEPDGIGLSSVAGQLCPSPRSTPDGVALTLAPPDEATWVVHAPIAPGLVAPVGVRSWRPLVPGERVSLGARGGVIAVDGERELELRDETATVLLRADGPRCVDVRAVLAEAARTGLLRVRNPEGSVNDDGHLVHGGQPRAR</sequence>
<organism evidence="2 3">
    <name type="scientific">Prauserella shujinwangii</name>
    <dbReference type="NCBI Taxonomy" id="1453103"/>
    <lineage>
        <taxon>Bacteria</taxon>
        <taxon>Bacillati</taxon>
        <taxon>Actinomycetota</taxon>
        <taxon>Actinomycetes</taxon>
        <taxon>Pseudonocardiales</taxon>
        <taxon>Pseudonocardiaceae</taxon>
        <taxon>Prauserella</taxon>
    </lineage>
</organism>
<dbReference type="RefSeq" id="WP_106181246.1">
    <property type="nucleotide sequence ID" value="NZ_PVNH01000011.1"/>
</dbReference>
<keyword evidence="2" id="KW-0808">Transferase</keyword>
<dbReference type="OrthoDB" id="4292700at2"/>
<dbReference type="AlphaFoldDB" id="A0A2T0LN89"/>
<evidence type="ECO:0000313" key="3">
    <source>
        <dbReference type="Proteomes" id="UP000238362"/>
    </source>
</evidence>
<dbReference type="PANTHER" id="PTHR40697">
    <property type="entry name" value="ACETOIN CATABOLISM PROTEIN X"/>
    <property type="match status" value="1"/>
</dbReference>
<name>A0A2T0LN89_9PSEU</name>
<keyword evidence="3" id="KW-1185">Reference proteome</keyword>
<evidence type="ECO:0000256" key="1">
    <source>
        <dbReference type="SAM" id="MobiDB-lite"/>
    </source>
</evidence>
<proteinExistence type="predicted"/>
<comment type="caution">
    <text evidence="2">The sequence shown here is derived from an EMBL/GenBank/DDBJ whole genome shotgun (WGS) entry which is preliminary data.</text>
</comment>
<dbReference type="EMBL" id="PVNH01000011">
    <property type="protein sequence ID" value="PRX44571.1"/>
    <property type="molecule type" value="Genomic_DNA"/>
</dbReference>
<dbReference type="GO" id="GO:0051287">
    <property type="term" value="F:NAD binding"/>
    <property type="evidence" value="ECO:0007669"/>
    <property type="project" value="UniProtKB-ARBA"/>
</dbReference>
<dbReference type="InterPro" id="IPR002504">
    <property type="entry name" value="NADK"/>
</dbReference>
<dbReference type="InterPro" id="IPR016064">
    <property type="entry name" value="NAD/diacylglycerol_kinase_sf"/>
</dbReference>
<reference evidence="2 3" key="1">
    <citation type="submission" date="2018-03" db="EMBL/GenBank/DDBJ databases">
        <title>Genomic Encyclopedia of Type Strains, Phase III (KMG-III): the genomes of soil and plant-associated and newly described type strains.</title>
        <authorList>
            <person name="Whitman W."/>
        </authorList>
    </citation>
    <scope>NUCLEOTIDE SEQUENCE [LARGE SCALE GENOMIC DNA]</scope>
    <source>
        <strain evidence="2 3">CGMCC 4.7125</strain>
    </source>
</reference>
<dbReference type="GO" id="GO:0003951">
    <property type="term" value="F:NAD+ kinase activity"/>
    <property type="evidence" value="ECO:0007669"/>
    <property type="project" value="InterPro"/>
</dbReference>
<dbReference type="InterPro" id="IPR017438">
    <property type="entry name" value="ATP-NAD_kinase_N"/>
</dbReference>